<gene>
    <name evidence="1" type="ORF">F971_01939</name>
</gene>
<proteinExistence type="predicted"/>
<dbReference type="RefSeq" id="WP_004771309.1">
    <property type="nucleotide sequence ID" value="NZ_KB849357.1"/>
</dbReference>
<protein>
    <submittedName>
        <fullName evidence="1">Uncharacterized protein</fullName>
    </submittedName>
</protein>
<dbReference type="HOGENOM" id="CLU_138343_0_0_6"/>
<organism evidence="1 2">
    <name type="scientific">Acinetobacter vivianii</name>
    <dbReference type="NCBI Taxonomy" id="1776742"/>
    <lineage>
        <taxon>Bacteria</taxon>
        <taxon>Pseudomonadati</taxon>
        <taxon>Pseudomonadota</taxon>
        <taxon>Gammaproteobacteria</taxon>
        <taxon>Moraxellales</taxon>
        <taxon>Moraxellaceae</taxon>
        <taxon>Acinetobacter</taxon>
    </lineage>
</organism>
<comment type="caution">
    <text evidence="1">The sequence shown here is derived from an EMBL/GenBank/DDBJ whole genome shotgun (WGS) entry which is preliminary data.</text>
</comment>
<accession>N8WCC2</accession>
<sequence>MNIEIGFDEFFTKRHGELPVDTTSEKYADMSYLKHEMKKAWEMATSRLEGCVVVPVRTDNEIIDQTIKLMDLLATSTNRFQRDPDCPFPFESNNPRVKEWWYVACQIQELLTNTDPTNCDFDEYKADLEEARGGK</sequence>
<evidence type="ECO:0000313" key="2">
    <source>
        <dbReference type="Proteomes" id="UP000013049"/>
    </source>
</evidence>
<evidence type="ECO:0000313" key="1">
    <source>
        <dbReference type="EMBL" id="ENU92952.1"/>
    </source>
</evidence>
<reference evidence="1 2" key="1">
    <citation type="submission" date="2013-02" db="EMBL/GenBank/DDBJ databases">
        <title>The Genome Sequence of Acinetobacter sp. NIPH 758.</title>
        <authorList>
            <consortium name="The Broad Institute Genome Sequencing Platform"/>
            <consortium name="The Broad Institute Genome Sequencing Center for Infectious Disease"/>
            <person name="Cerqueira G."/>
            <person name="Feldgarden M."/>
            <person name="Courvalin P."/>
            <person name="Perichon B."/>
            <person name="Grillot-Courvalin C."/>
            <person name="Clermont D."/>
            <person name="Rocha E."/>
            <person name="Yoon E.-J."/>
            <person name="Nemec A."/>
            <person name="Walker B."/>
            <person name="Young S.K."/>
            <person name="Zeng Q."/>
            <person name="Gargeya S."/>
            <person name="Fitzgerald M."/>
            <person name="Haas B."/>
            <person name="Abouelleil A."/>
            <person name="Alvarado L."/>
            <person name="Arachchi H.M."/>
            <person name="Berlin A.M."/>
            <person name="Chapman S.B."/>
            <person name="Dewar J."/>
            <person name="Goldberg J."/>
            <person name="Griggs A."/>
            <person name="Gujja S."/>
            <person name="Hansen M."/>
            <person name="Howarth C."/>
            <person name="Imamovic A."/>
            <person name="Larimer J."/>
            <person name="McCowan C."/>
            <person name="Murphy C."/>
            <person name="Neiman D."/>
            <person name="Pearson M."/>
            <person name="Priest M."/>
            <person name="Roberts A."/>
            <person name="Saif S."/>
            <person name="Shea T."/>
            <person name="Sisk P."/>
            <person name="Sykes S."/>
            <person name="Wortman J."/>
            <person name="Nusbaum C."/>
            <person name="Birren B."/>
        </authorList>
    </citation>
    <scope>NUCLEOTIDE SEQUENCE [LARGE SCALE GENOMIC DNA]</scope>
    <source>
        <strain evidence="1 2">NIPH 758</strain>
    </source>
</reference>
<dbReference type="EMBL" id="APPC01000016">
    <property type="protein sequence ID" value="ENU92952.1"/>
    <property type="molecule type" value="Genomic_DNA"/>
</dbReference>
<name>N8WCC2_9GAMM</name>
<dbReference type="AlphaFoldDB" id="N8WCC2"/>
<dbReference type="PATRIC" id="fig|1217712.3.peg.1861"/>
<dbReference type="Proteomes" id="UP000013049">
    <property type="component" value="Unassembled WGS sequence"/>
</dbReference>